<comment type="similarity">
    <text evidence="1">Belongs to the PPC synthetase family.</text>
</comment>
<comment type="function">
    <text evidence="4">Catalyzes the second step in the biosynthesis of coenzyme A from vitamin B5, where cysteine is conjugated to 4'-phosphopantothenate to form 4-phosphopantothenoylcysteine. Has a preference for ATP over CTP as a cosubstrate.</text>
</comment>
<evidence type="ECO:0000313" key="9">
    <source>
        <dbReference type="EMBL" id="KAK7092529.1"/>
    </source>
</evidence>
<dbReference type="GO" id="GO:0004632">
    <property type="term" value="F:phosphopantothenate--cysteine ligase activity"/>
    <property type="evidence" value="ECO:0007669"/>
    <property type="project" value="UniProtKB-ARBA"/>
</dbReference>
<feature type="domain" description="DNA/pantothenate metabolism flavoprotein C-terminal" evidence="8">
    <location>
        <begin position="170"/>
        <end position="282"/>
    </location>
</feature>
<dbReference type="EMBL" id="JBAMIC010000021">
    <property type="protein sequence ID" value="KAK7092529.1"/>
    <property type="molecule type" value="Genomic_DNA"/>
</dbReference>
<dbReference type="EC" id="6.3.2.51" evidence="5"/>
<dbReference type="GO" id="GO:0015937">
    <property type="term" value="P:coenzyme A biosynthetic process"/>
    <property type="evidence" value="ECO:0007669"/>
    <property type="project" value="UniProtKB-ARBA"/>
</dbReference>
<organism evidence="9 10">
    <name type="scientific">Littorina saxatilis</name>
    <dbReference type="NCBI Taxonomy" id="31220"/>
    <lineage>
        <taxon>Eukaryota</taxon>
        <taxon>Metazoa</taxon>
        <taxon>Spiralia</taxon>
        <taxon>Lophotrochozoa</taxon>
        <taxon>Mollusca</taxon>
        <taxon>Gastropoda</taxon>
        <taxon>Caenogastropoda</taxon>
        <taxon>Littorinimorpha</taxon>
        <taxon>Littorinoidea</taxon>
        <taxon>Littorinidae</taxon>
        <taxon>Littorina</taxon>
    </lineage>
</organism>
<dbReference type="FunFam" id="3.40.50.10300:FF:000002">
    <property type="entry name" value="Phosphopantothenate--cysteine ligase 2"/>
    <property type="match status" value="1"/>
</dbReference>
<comment type="caution">
    <text evidence="9">The sequence shown here is derived from an EMBL/GenBank/DDBJ whole genome shotgun (WGS) entry which is preliminary data.</text>
</comment>
<dbReference type="InterPro" id="IPR035929">
    <property type="entry name" value="CoaB-like_sf"/>
</dbReference>
<dbReference type="AlphaFoldDB" id="A0AAN9AU13"/>
<reference evidence="9 10" key="1">
    <citation type="submission" date="2024-02" db="EMBL/GenBank/DDBJ databases">
        <title>Chromosome-scale genome assembly of the rough periwinkle Littorina saxatilis.</title>
        <authorList>
            <person name="De Jode A."/>
            <person name="Faria R."/>
            <person name="Formenti G."/>
            <person name="Sims Y."/>
            <person name="Smith T.P."/>
            <person name="Tracey A."/>
            <person name="Wood J.M.D."/>
            <person name="Zagrodzka Z.B."/>
            <person name="Johannesson K."/>
            <person name="Butlin R.K."/>
            <person name="Leder E.H."/>
        </authorList>
    </citation>
    <scope>NUCLEOTIDE SEQUENCE [LARGE SCALE GENOMIC DNA]</scope>
    <source>
        <strain evidence="9">Snail1</strain>
        <tissue evidence="9">Muscle</tissue>
    </source>
</reference>
<evidence type="ECO:0000256" key="7">
    <source>
        <dbReference type="ARBA" id="ARBA00080986"/>
    </source>
</evidence>
<gene>
    <name evidence="9" type="ORF">V1264_008261</name>
</gene>
<dbReference type="Proteomes" id="UP001374579">
    <property type="component" value="Unassembled WGS sequence"/>
</dbReference>
<comment type="catalytic activity">
    <reaction evidence="2">
        <text>(R)-4'-phosphopantothenate + L-cysteine + ATP = N-[(R)-4-phosphopantothenoyl]-L-cysteine + AMP + diphosphate + H(+)</text>
        <dbReference type="Rhea" id="RHEA:25156"/>
        <dbReference type="ChEBI" id="CHEBI:10986"/>
        <dbReference type="ChEBI" id="CHEBI:15378"/>
        <dbReference type="ChEBI" id="CHEBI:30616"/>
        <dbReference type="ChEBI" id="CHEBI:33019"/>
        <dbReference type="ChEBI" id="CHEBI:35235"/>
        <dbReference type="ChEBI" id="CHEBI:59458"/>
        <dbReference type="ChEBI" id="CHEBI:456215"/>
        <dbReference type="EC" id="6.3.2.51"/>
    </reaction>
    <physiologicalReaction direction="left-to-right" evidence="2">
        <dbReference type="Rhea" id="RHEA:25157"/>
    </physiologicalReaction>
</comment>
<dbReference type="SUPFAM" id="SSF102645">
    <property type="entry name" value="CoaB-like"/>
    <property type="match status" value="1"/>
</dbReference>
<comment type="catalytic activity">
    <reaction evidence="3">
        <text>(R)-4'-phosphopantothenate + L-cysteine + CTP = N-[(R)-4-phosphopantothenoyl]-L-cysteine + CMP + diphosphate + H(+)</text>
        <dbReference type="Rhea" id="RHEA:19397"/>
        <dbReference type="ChEBI" id="CHEBI:10986"/>
        <dbReference type="ChEBI" id="CHEBI:15378"/>
        <dbReference type="ChEBI" id="CHEBI:33019"/>
        <dbReference type="ChEBI" id="CHEBI:35235"/>
        <dbReference type="ChEBI" id="CHEBI:37563"/>
        <dbReference type="ChEBI" id="CHEBI:59458"/>
        <dbReference type="ChEBI" id="CHEBI:60377"/>
    </reaction>
    <physiologicalReaction direction="left-to-right" evidence="3">
        <dbReference type="Rhea" id="RHEA:19398"/>
    </physiologicalReaction>
</comment>
<dbReference type="Gene3D" id="3.40.50.10300">
    <property type="entry name" value="CoaB-like"/>
    <property type="match status" value="1"/>
</dbReference>
<evidence type="ECO:0000256" key="2">
    <source>
        <dbReference type="ARBA" id="ARBA00051127"/>
    </source>
</evidence>
<sequence>MSTASLDCDDFFEATALPENFQGKKQSIETFVERHKGSKQPVVLVTSGGTTVPLESRTVRFIDNFSSGTRGSASAEYFLDQGYAVIFLHRHRSLLPFHRHVQSNILDHLTVSTAGSDPLITVQSDKTEKLVPILQRYLDAQSKGRLLLVSFTSLGDYLHLLRETSRALQPLKSRAMLYLAAAVSDFHIPANMMPEHKIQSANGPLQLSLQLVPKMLRPLVKDWTPDAFVISFKLETDKDILVWKARKALEQYQHKVVVANVLDTRKMEVTLVTSETQEPIRLPEKDATEGKEIEELIIQKLSELHSQFRKASEKS</sequence>
<evidence type="ECO:0000313" key="10">
    <source>
        <dbReference type="Proteomes" id="UP001374579"/>
    </source>
</evidence>
<feature type="domain" description="DNA/pantothenate metabolism flavoprotein C-terminal" evidence="8">
    <location>
        <begin position="42"/>
        <end position="93"/>
    </location>
</feature>
<evidence type="ECO:0000259" key="8">
    <source>
        <dbReference type="Pfam" id="PF04127"/>
    </source>
</evidence>
<name>A0AAN9AU13_9CAEN</name>
<protein>
    <recommendedName>
        <fullName evidence="6">Phosphopantothenate--cysteine ligase</fullName>
        <ecNumber evidence="5">6.3.2.51</ecNumber>
    </recommendedName>
    <alternativeName>
        <fullName evidence="7">Phosphopantothenoylcysteine synthetase</fullName>
    </alternativeName>
</protein>
<evidence type="ECO:0000256" key="1">
    <source>
        <dbReference type="ARBA" id="ARBA00005703"/>
    </source>
</evidence>
<evidence type="ECO:0000256" key="5">
    <source>
        <dbReference type="ARBA" id="ARBA00066585"/>
    </source>
</evidence>
<evidence type="ECO:0000256" key="3">
    <source>
        <dbReference type="ARBA" id="ARBA00052332"/>
    </source>
</evidence>
<dbReference type="Pfam" id="PF04127">
    <property type="entry name" value="DFP"/>
    <property type="match status" value="2"/>
</dbReference>
<dbReference type="InterPro" id="IPR007085">
    <property type="entry name" value="DNA/pantothenate-metab_flavo_C"/>
</dbReference>
<dbReference type="PANTHER" id="PTHR12290">
    <property type="entry name" value="CORNICHON-RELATED"/>
    <property type="match status" value="1"/>
</dbReference>
<evidence type="ECO:0000256" key="6">
    <source>
        <dbReference type="ARBA" id="ARBA00068949"/>
    </source>
</evidence>
<evidence type="ECO:0000256" key="4">
    <source>
        <dbReference type="ARBA" id="ARBA00060296"/>
    </source>
</evidence>
<keyword evidence="10" id="KW-1185">Reference proteome</keyword>
<proteinExistence type="inferred from homology"/>
<accession>A0AAN9AU13</accession>